<dbReference type="InterPro" id="IPR019819">
    <property type="entry name" value="Carboxylesterase_B_CS"/>
</dbReference>
<dbReference type="GO" id="GO:0016787">
    <property type="term" value="F:hydrolase activity"/>
    <property type="evidence" value="ECO:0007669"/>
    <property type="project" value="UniProtKB-KW"/>
</dbReference>
<dbReference type="Pfam" id="PF00135">
    <property type="entry name" value="COesterase"/>
    <property type="match status" value="1"/>
</dbReference>
<evidence type="ECO:0000256" key="1">
    <source>
        <dbReference type="ARBA" id="ARBA00005964"/>
    </source>
</evidence>
<comment type="caution">
    <text evidence="6">The sequence shown here is derived from an EMBL/GenBank/DDBJ whole genome shotgun (WGS) entry which is preliminary data.</text>
</comment>
<dbReference type="InterPro" id="IPR050309">
    <property type="entry name" value="Type-B_Carboxylest/Lipase"/>
</dbReference>
<sequence length="509" mass="53554">MSEAMVAEQSTVTVATDSGALRGLRDDAGIATFRGVPYAAPPVGERRWRPSTPPAPWEGVRPATTAGPAPLQRLPPRTAVLYRLNFDDRCPLVMSEDCLFLNVWTPDPSPRAALPVLVFLHGGGFRFGHGGLEVHDGAALARRGVVVVTLNMRLGALGFLAHPGLAAEDELGATGNYGVLDVVTALEWVQRNIGAFGGDPGRVTLAGNSAGAVIVTALMASPAAQGLFHAAIVQSSSALYRGQGPLPSAERAAEAGQAALGPLASATVSHLRDLSAPALPFDGPWEPVVDGRVVTESLEDVFAAGRQLGVPLLAGTNADEGTPYLAPDAPGRVRAVVEADAPDGALREAYPTGDAQLAVSARRFVTDTRFRYLVWRTARTHAMTSAAPTWLYLFDRTPPLPTDVDIAPPRDGGAGYGAFHTAELPYMADNLGVRRWPWQDADHELAAIMADTWARFVADHDPRGGGLPDWPALDGAPAAPSLVFGEEVRVEATPRSAALSALDGVPRPF</sequence>
<gene>
    <name evidence="6" type="ORF">GCM10010921_25810</name>
</gene>
<dbReference type="EMBL" id="BMJY01000014">
    <property type="protein sequence ID" value="GGH48389.1"/>
    <property type="molecule type" value="Genomic_DNA"/>
</dbReference>
<name>A0A917IFF6_9MICO</name>
<dbReference type="RefSeq" id="WP_188756719.1">
    <property type="nucleotide sequence ID" value="NZ_BMJY01000014.1"/>
</dbReference>
<keyword evidence="2 3" id="KW-0378">Hydrolase</keyword>
<comment type="similarity">
    <text evidence="1 3">Belongs to the type-B carboxylesterase/lipase family.</text>
</comment>
<dbReference type="InterPro" id="IPR029058">
    <property type="entry name" value="AB_hydrolase_fold"/>
</dbReference>
<evidence type="ECO:0000256" key="2">
    <source>
        <dbReference type="ARBA" id="ARBA00022801"/>
    </source>
</evidence>
<dbReference type="Proteomes" id="UP000657592">
    <property type="component" value="Unassembled WGS sequence"/>
</dbReference>
<dbReference type="AlphaFoldDB" id="A0A917IFF6"/>
<dbReference type="SUPFAM" id="SSF53474">
    <property type="entry name" value="alpha/beta-Hydrolases"/>
    <property type="match status" value="1"/>
</dbReference>
<proteinExistence type="inferred from homology"/>
<dbReference type="InterPro" id="IPR019826">
    <property type="entry name" value="Carboxylesterase_B_AS"/>
</dbReference>
<dbReference type="EC" id="3.1.1.-" evidence="3"/>
<dbReference type="PANTHER" id="PTHR11559">
    <property type="entry name" value="CARBOXYLESTERASE"/>
    <property type="match status" value="1"/>
</dbReference>
<evidence type="ECO:0000313" key="6">
    <source>
        <dbReference type="EMBL" id="GGH48389.1"/>
    </source>
</evidence>
<evidence type="ECO:0000313" key="7">
    <source>
        <dbReference type="Proteomes" id="UP000657592"/>
    </source>
</evidence>
<feature type="domain" description="Carboxylesterase type B" evidence="5">
    <location>
        <begin position="12"/>
        <end position="475"/>
    </location>
</feature>
<dbReference type="PROSITE" id="PS00941">
    <property type="entry name" value="CARBOXYLESTERASE_B_2"/>
    <property type="match status" value="1"/>
</dbReference>
<organism evidence="6 7">
    <name type="scientific">Microbacterium album</name>
    <dbReference type="NCBI Taxonomy" id="2053191"/>
    <lineage>
        <taxon>Bacteria</taxon>
        <taxon>Bacillati</taxon>
        <taxon>Actinomycetota</taxon>
        <taxon>Actinomycetes</taxon>
        <taxon>Micrococcales</taxon>
        <taxon>Microbacteriaceae</taxon>
        <taxon>Microbacterium</taxon>
    </lineage>
</organism>
<accession>A0A917IFF6</accession>
<dbReference type="Gene3D" id="3.40.50.1820">
    <property type="entry name" value="alpha/beta hydrolase"/>
    <property type="match status" value="1"/>
</dbReference>
<evidence type="ECO:0000256" key="4">
    <source>
        <dbReference type="SAM" id="MobiDB-lite"/>
    </source>
</evidence>
<dbReference type="PROSITE" id="PS00122">
    <property type="entry name" value="CARBOXYLESTERASE_B_1"/>
    <property type="match status" value="1"/>
</dbReference>
<protein>
    <recommendedName>
        <fullName evidence="3">Carboxylic ester hydrolase</fullName>
        <ecNumber evidence="3">3.1.1.-</ecNumber>
    </recommendedName>
</protein>
<evidence type="ECO:0000256" key="3">
    <source>
        <dbReference type="RuleBase" id="RU361235"/>
    </source>
</evidence>
<reference evidence="6" key="1">
    <citation type="journal article" date="2014" name="Int. J. Syst. Evol. Microbiol.">
        <title>Complete genome sequence of Corynebacterium casei LMG S-19264T (=DSM 44701T), isolated from a smear-ripened cheese.</title>
        <authorList>
            <consortium name="US DOE Joint Genome Institute (JGI-PGF)"/>
            <person name="Walter F."/>
            <person name="Albersmeier A."/>
            <person name="Kalinowski J."/>
            <person name="Ruckert C."/>
        </authorList>
    </citation>
    <scope>NUCLEOTIDE SEQUENCE</scope>
    <source>
        <strain evidence="6">CGMCC 1.15794</strain>
    </source>
</reference>
<reference evidence="6" key="2">
    <citation type="submission" date="2020-09" db="EMBL/GenBank/DDBJ databases">
        <authorList>
            <person name="Sun Q."/>
            <person name="Zhou Y."/>
        </authorList>
    </citation>
    <scope>NUCLEOTIDE SEQUENCE</scope>
    <source>
        <strain evidence="6">CGMCC 1.15794</strain>
    </source>
</reference>
<evidence type="ECO:0000259" key="5">
    <source>
        <dbReference type="Pfam" id="PF00135"/>
    </source>
</evidence>
<feature type="region of interest" description="Disordered" evidence="4">
    <location>
        <begin position="44"/>
        <end position="70"/>
    </location>
</feature>
<keyword evidence="7" id="KW-1185">Reference proteome</keyword>
<dbReference type="InterPro" id="IPR002018">
    <property type="entry name" value="CarbesteraseB"/>
</dbReference>